<evidence type="ECO:0000313" key="2">
    <source>
        <dbReference type="EMBL" id="KAG9451255.1"/>
    </source>
</evidence>
<gene>
    <name evidence="2" type="ORF">H6P81_011220</name>
</gene>
<dbReference type="AlphaFoldDB" id="A0AAV7ET38"/>
<dbReference type="EMBL" id="JAINDJ010000004">
    <property type="protein sequence ID" value="KAG9451255.1"/>
    <property type="molecule type" value="Genomic_DNA"/>
</dbReference>
<feature type="region of interest" description="Disordered" evidence="1">
    <location>
        <begin position="1"/>
        <end position="29"/>
    </location>
</feature>
<feature type="region of interest" description="Disordered" evidence="1">
    <location>
        <begin position="112"/>
        <end position="153"/>
    </location>
</feature>
<sequence length="153" mass="16281">MNADVKKRRPDHETTSTTSTTSTTQHHHYLSHGQINPTTFWMVTNNPNSQGVGGTAEPPIWTFPASNSGVYRGSMSGTGLHFMNFPAPMALLPTQQLGSTLGGESHLGTLTALNPYRPISSGGVPSESSGTHHHHHQQHPGGGGGGEQSRHDQ</sequence>
<protein>
    <submittedName>
        <fullName evidence="2">Uncharacterized protein</fullName>
    </submittedName>
</protein>
<name>A0AAV7ET38_ARIFI</name>
<accession>A0AAV7ET38</accession>
<organism evidence="2 3">
    <name type="scientific">Aristolochia fimbriata</name>
    <name type="common">White veined hardy Dutchman's pipe vine</name>
    <dbReference type="NCBI Taxonomy" id="158543"/>
    <lineage>
        <taxon>Eukaryota</taxon>
        <taxon>Viridiplantae</taxon>
        <taxon>Streptophyta</taxon>
        <taxon>Embryophyta</taxon>
        <taxon>Tracheophyta</taxon>
        <taxon>Spermatophyta</taxon>
        <taxon>Magnoliopsida</taxon>
        <taxon>Magnoliidae</taxon>
        <taxon>Piperales</taxon>
        <taxon>Aristolochiaceae</taxon>
        <taxon>Aristolochia</taxon>
    </lineage>
</organism>
<comment type="caution">
    <text evidence="2">The sequence shown here is derived from an EMBL/GenBank/DDBJ whole genome shotgun (WGS) entry which is preliminary data.</text>
</comment>
<evidence type="ECO:0000313" key="3">
    <source>
        <dbReference type="Proteomes" id="UP000825729"/>
    </source>
</evidence>
<reference evidence="2 3" key="1">
    <citation type="submission" date="2021-07" db="EMBL/GenBank/DDBJ databases">
        <title>The Aristolochia fimbriata genome: insights into angiosperm evolution, floral development and chemical biosynthesis.</title>
        <authorList>
            <person name="Jiao Y."/>
        </authorList>
    </citation>
    <scope>NUCLEOTIDE SEQUENCE [LARGE SCALE GENOMIC DNA]</scope>
    <source>
        <strain evidence="2">IBCAS-2021</strain>
        <tissue evidence="2">Leaf</tissue>
    </source>
</reference>
<evidence type="ECO:0000256" key="1">
    <source>
        <dbReference type="SAM" id="MobiDB-lite"/>
    </source>
</evidence>
<keyword evidence="3" id="KW-1185">Reference proteome</keyword>
<feature type="compositionally biased region" description="Low complexity" evidence="1">
    <location>
        <begin position="15"/>
        <end position="24"/>
    </location>
</feature>
<dbReference type="Proteomes" id="UP000825729">
    <property type="component" value="Unassembled WGS sequence"/>
</dbReference>
<proteinExistence type="predicted"/>